<dbReference type="AlphaFoldDB" id="A0AAN6G921"/>
<organism evidence="3 4">
    <name type="scientific">Tilletia horrida</name>
    <dbReference type="NCBI Taxonomy" id="155126"/>
    <lineage>
        <taxon>Eukaryota</taxon>
        <taxon>Fungi</taxon>
        <taxon>Dikarya</taxon>
        <taxon>Basidiomycota</taxon>
        <taxon>Ustilaginomycotina</taxon>
        <taxon>Exobasidiomycetes</taxon>
        <taxon>Tilletiales</taxon>
        <taxon>Tilletiaceae</taxon>
        <taxon>Tilletia</taxon>
    </lineage>
</organism>
<protein>
    <recommendedName>
        <fullName evidence="2">AAA+ ATPase domain-containing protein</fullName>
    </recommendedName>
</protein>
<dbReference type="Proteomes" id="UP001176521">
    <property type="component" value="Unassembled WGS sequence"/>
</dbReference>
<dbReference type="GO" id="GO:0005634">
    <property type="term" value="C:nucleus"/>
    <property type="evidence" value="ECO:0007669"/>
    <property type="project" value="TreeGrafter"/>
</dbReference>
<feature type="compositionally biased region" description="Low complexity" evidence="1">
    <location>
        <begin position="14"/>
        <end position="38"/>
    </location>
</feature>
<keyword evidence="4" id="KW-1185">Reference proteome</keyword>
<gene>
    <name evidence="3" type="ORF">OC842_005859</name>
</gene>
<feature type="region of interest" description="Disordered" evidence="1">
    <location>
        <begin position="1"/>
        <end position="121"/>
    </location>
</feature>
<dbReference type="SUPFAM" id="SSF52540">
    <property type="entry name" value="P-loop containing nucleoside triphosphate hydrolases"/>
    <property type="match status" value="1"/>
</dbReference>
<dbReference type="PANTHER" id="PTHR23389:SF21">
    <property type="entry name" value="ATPASE FAMILY AAA DOMAIN-CONTAINING PROTEIN 5"/>
    <property type="match status" value="1"/>
</dbReference>
<dbReference type="SMART" id="SM00382">
    <property type="entry name" value="AAA"/>
    <property type="match status" value="1"/>
</dbReference>
<evidence type="ECO:0000259" key="2">
    <source>
        <dbReference type="SMART" id="SM00382"/>
    </source>
</evidence>
<feature type="region of interest" description="Disordered" evidence="1">
    <location>
        <begin position="600"/>
        <end position="694"/>
    </location>
</feature>
<dbReference type="InterPro" id="IPR003593">
    <property type="entry name" value="AAA+_ATPase"/>
</dbReference>
<feature type="compositionally biased region" description="Basic and acidic residues" evidence="1">
    <location>
        <begin position="391"/>
        <end position="403"/>
    </location>
</feature>
<dbReference type="InterPro" id="IPR027417">
    <property type="entry name" value="P-loop_NTPase"/>
</dbReference>
<evidence type="ECO:0000313" key="3">
    <source>
        <dbReference type="EMBL" id="KAK0524348.1"/>
    </source>
</evidence>
<feature type="region of interest" description="Disordered" evidence="1">
    <location>
        <begin position="378"/>
        <end position="414"/>
    </location>
</feature>
<feature type="region of interest" description="Disordered" evidence="1">
    <location>
        <begin position="135"/>
        <end position="191"/>
    </location>
</feature>
<feature type="compositionally biased region" description="Polar residues" evidence="1">
    <location>
        <begin position="141"/>
        <end position="152"/>
    </location>
</feature>
<dbReference type="Gene3D" id="3.40.50.300">
    <property type="entry name" value="P-loop containing nucleotide triphosphate hydrolases"/>
    <property type="match status" value="1"/>
</dbReference>
<dbReference type="EMBL" id="JAPDMQ010000455">
    <property type="protein sequence ID" value="KAK0524348.1"/>
    <property type="molecule type" value="Genomic_DNA"/>
</dbReference>
<sequence>MRQSLLSFAPRSQAKAASPAPEAAPAAATPAAAEVAVVLPPPSAAPPDQPPAKSKKTKASEALKTAKKRKAPKHAASGSIRAAFTPIVVHEVDEESSDEAASTPAASQKQAEERNSIPIIVIDDEDDIEIVGSSAPVRPARSSQLSSTSARPSSAGRLTEAKPRSCFKGFPKKPNQLQQPAPWPKAHEAHVQPSDALPELAASTSAPRAATEPTQLRLTSTSPFDFSSALNMRSRQHYKHSLCDRGGAINLASSCATLEAALHALTALAAGHNLEPASTLDASQSALHFAYTRAKQSIEGTSTTSPSAQMWTQRHAPQRAAQVLGAANQKSALFLRNWLHELMLVQPTSVLRPAAAQPIKQGGAASFFQLLGNKRQKLQLQGKGGKRRVQRKVDKKGEREKKLKAARQARRGWSALDDSDDDIVDFVVADDDEVEYQSEDDVVDWDGSATPSSARTPEPSGAITTDGIRTPDAASSPPISERPFTPDPLSSSPVIAPGRKDAPKQYVNGSLSSTPNGSQSEARSALAPAIQSVNTFEDRLTNCILIDGPSGVGKTAAVYACAAELGYEVFELFPGMGKRTGKEMEAAVGALAANHMVSGGGSGGGAGQRKAAPGNALHAKANNGSKPASFFTARSAGKADDKDSARAATTDSEPSASQSAKATSSADAIANGHKAASQTTPTKPAVQRSAVASPLRPQGVRQSVILIEEADILYEEDKGFWPALIDLIGRSRRPVIITCNDSSAIPRDDLPLQTTLSFTAPSAEEAAVYLRVVALQDRHILSSDDAAAIYQSTRGLLQPTSLSLAGLPCGGPVRLAASASLCGAEKTSKDVTKLSPPDLRLALNVLQFWCSPAHHAGADQAQAYALKMVDASTHSEAESLSSPRVEDLGAAGRYLDLLSFADAHLQPSFYDMIEVHEPDAYYPLSAAGVRDEVHFERGHALLKTNRRDEEQVMAEAGVAQAEEIKADLEAMVGSAWSPGPDLDLTREVQDRLAHSERLAVLFGSSEVRSLIVDPLLHRVPSTSLAVDVAPYVRAMILADDIQAERHAEGVRAAKAAAASDGAGGMNPLMQLRLTRNTRNSQQSMLTAYGIFGGEVYPRYLDVSEAVLNAARRSGFPGSVFEDVNDEEGEAEVPSGALAAGHGGPFGNATRRTLDTDQGGAVPEASARSF</sequence>
<evidence type="ECO:0000256" key="1">
    <source>
        <dbReference type="SAM" id="MobiDB-lite"/>
    </source>
</evidence>
<feature type="domain" description="AAA+ ATPase" evidence="2">
    <location>
        <begin position="540"/>
        <end position="758"/>
    </location>
</feature>
<feature type="compositionally biased region" description="Polar residues" evidence="1">
    <location>
        <begin position="507"/>
        <end position="522"/>
    </location>
</feature>
<dbReference type="GO" id="GO:0003677">
    <property type="term" value="F:DNA binding"/>
    <property type="evidence" value="ECO:0007669"/>
    <property type="project" value="TreeGrafter"/>
</dbReference>
<reference evidence="3" key="1">
    <citation type="journal article" date="2023" name="PhytoFront">
        <title>Draft Genome Resources of Seven Strains of Tilletia horrida, Causal Agent of Kernel Smut of Rice.</title>
        <authorList>
            <person name="Khanal S."/>
            <person name="Antony Babu S."/>
            <person name="Zhou X.G."/>
        </authorList>
    </citation>
    <scope>NUCLEOTIDE SEQUENCE</scope>
    <source>
        <strain evidence="3">TX3</strain>
    </source>
</reference>
<proteinExistence type="predicted"/>
<comment type="caution">
    <text evidence="3">The sequence shown here is derived from an EMBL/GenBank/DDBJ whole genome shotgun (WGS) entry which is preliminary data.</text>
</comment>
<name>A0AAN6G921_9BASI</name>
<evidence type="ECO:0000313" key="4">
    <source>
        <dbReference type="Proteomes" id="UP001176521"/>
    </source>
</evidence>
<feature type="compositionally biased region" description="Pro residues" evidence="1">
    <location>
        <begin position="39"/>
        <end position="50"/>
    </location>
</feature>
<feature type="region of interest" description="Disordered" evidence="1">
    <location>
        <begin position="201"/>
        <end position="220"/>
    </location>
</feature>
<feature type="compositionally biased region" description="Low complexity" evidence="1">
    <location>
        <begin position="655"/>
        <end position="668"/>
    </location>
</feature>
<dbReference type="PANTHER" id="PTHR23389">
    <property type="entry name" value="CHROMOSOME TRANSMISSION FIDELITY FACTOR 18"/>
    <property type="match status" value="1"/>
</dbReference>
<feature type="region of interest" description="Disordered" evidence="1">
    <location>
        <begin position="1125"/>
        <end position="1169"/>
    </location>
</feature>
<feature type="compositionally biased region" description="Polar residues" evidence="1">
    <location>
        <begin position="202"/>
        <end position="220"/>
    </location>
</feature>
<feature type="region of interest" description="Disordered" evidence="1">
    <location>
        <begin position="436"/>
        <end position="525"/>
    </location>
</feature>
<accession>A0AAN6G921</accession>